<dbReference type="Gene3D" id="3.10.100.10">
    <property type="entry name" value="Mannose-Binding Protein A, subunit A"/>
    <property type="match status" value="2"/>
</dbReference>
<feature type="domain" description="C-type lectin" evidence="3">
    <location>
        <begin position="140"/>
        <end position="250"/>
    </location>
</feature>
<dbReference type="PANTHER" id="PTHR45784:SF3">
    <property type="entry name" value="C-TYPE LECTIN DOMAIN FAMILY 4 MEMBER K-LIKE-RELATED"/>
    <property type="match status" value="1"/>
</dbReference>
<evidence type="ECO:0000256" key="1">
    <source>
        <dbReference type="ARBA" id="ARBA00023157"/>
    </source>
</evidence>
<reference evidence="5" key="1">
    <citation type="submission" date="2025-08" db="UniProtKB">
        <authorList>
            <consortium name="RefSeq"/>
        </authorList>
    </citation>
    <scope>IDENTIFICATION</scope>
</reference>
<dbReference type="KEGG" id="sasa:106577987"/>
<feature type="region of interest" description="Disordered" evidence="2">
    <location>
        <begin position="311"/>
        <end position="334"/>
    </location>
</feature>
<dbReference type="InterPro" id="IPR016187">
    <property type="entry name" value="CTDL_fold"/>
</dbReference>
<dbReference type="InterPro" id="IPR018378">
    <property type="entry name" value="C-type_lectin_CS"/>
</dbReference>
<dbReference type="STRING" id="8030.ENSSSAP00000057419"/>
<organism evidence="4 5">
    <name type="scientific">Salmo salar</name>
    <name type="common">Atlantic salmon</name>
    <dbReference type="NCBI Taxonomy" id="8030"/>
    <lineage>
        <taxon>Eukaryota</taxon>
        <taxon>Metazoa</taxon>
        <taxon>Chordata</taxon>
        <taxon>Craniata</taxon>
        <taxon>Vertebrata</taxon>
        <taxon>Euteleostomi</taxon>
        <taxon>Actinopterygii</taxon>
        <taxon>Neopterygii</taxon>
        <taxon>Teleostei</taxon>
        <taxon>Protacanthopterygii</taxon>
        <taxon>Salmoniformes</taxon>
        <taxon>Salmonidae</taxon>
        <taxon>Salmoninae</taxon>
        <taxon>Salmo</taxon>
    </lineage>
</organism>
<dbReference type="SUPFAM" id="SSF56436">
    <property type="entry name" value="C-type lectin-like"/>
    <property type="match status" value="2"/>
</dbReference>
<evidence type="ECO:0000256" key="2">
    <source>
        <dbReference type="SAM" id="MobiDB-lite"/>
    </source>
</evidence>
<evidence type="ECO:0000259" key="3">
    <source>
        <dbReference type="PROSITE" id="PS50041"/>
    </source>
</evidence>
<feature type="domain" description="C-type lectin" evidence="3">
    <location>
        <begin position="26"/>
        <end position="136"/>
    </location>
</feature>
<dbReference type="RefSeq" id="XP_014011965.1">
    <property type="nucleotide sequence ID" value="XM_014156490.2"/>
</dbReference>
<name>A0A1S3N9M7_SALSA</name>
<dbReference type="Pfam" id="PF00059">
    <property type="entry name" value="Lectin_C"/>
    <property type="match status" value="2"/>
</dbReference>
<evidence type="ECO:0000313" key="4">
    <source>
        <dbReference type="Proteomes" id="UP001652741"/>
    </source>
</evidence>
<feature type="compositionally biased region" description="Basic and acidic residues" evidence="2">
    <location>
        <begin position="311"/>
        <end position="324"/>
    </location>
</feature>
<dbReference type="InterPro" id="IPR016186">
    <property type="entry name" value="C-type_lectin-like/link_sf"/>
</dbReference>
<evidence type="ECO:0000313" key="5">
    <source>
        <dbReference type="RefSeq" id="XP_014011965.1"/>
    </source>
</evidence>
<dbReference type="PROSITE" id="PS00615">
    <property type="entry name" value="C_TYPE_LECTIN_1"/>
    <property type="match status" value="1"/>
</dbReference>
<keyword evidence="5" id="KW-0675">Receptor</keyword>
<dbReference type="Proteomes" id="UP001652741">
    <property type="component" value="Chromosome ssa18"/>
</dbReference>
<sequence>MGPIEKTAHSSRKGLYTLSSCLAHEYHFGNMNKTWTEAQRYCREKYTDLATIDNMEDMKKLINTVVDIGYNGTVWIGLKKGEWQWSLADRDYSQGYVNWEENEPNNSGGKEDCVFMRRSGKWNDAPCNIQQLFICYGIKNSKESFHFIKETKTWREAQSYCREYYTDLANVRNQTQNHEVMTEAAANEVWIGLFRDSWKWSDGSNSSFTYWIKEKPNNFEGNQDCALTRLNNLGRWDDMQCYINSPFFCYGAPAVKTQQVVRVKLTRKDQDMDLTDPAIQEAILQQIRKKLTEKGISDDVKLRWKKQPDGKIFHNKEKEKKKGGETQLSMKLEL</sequence>
<dbReference type="PaxDb" id="8030-ENSSSAP00000057419"/>
<gene>
    <name evidence="5" type="primary">LOC106577987</name>
</gene>
<dbReference type="PANTHER" id="PTHR45784">
    <property type="entry name" value="C-TYPE LECTIN DOMAIN FAMILY 20 MEMBER A-RELATED"/>
    <property type="match status" value="1"/>
</dbReference>
<keyword evidence="1" id="KW-1015">Disulfide bond</keyword>
<dbReference type="OMA" id="WAPHEPT"/>
<dbReference type="GeneID" id="106577987"/>
<dbReference type="AlphaFoldDB" id="A0A1S3N9M7"/>
<protein>
    <submittedName>
        <fullName evidence="5">C-type mannose receptor 2 isoform X1</fullName>
    </submittedName>
</protein>
<proteinExistence type="predicted"/>
<dbReference type="OrthoDB" id="6369810at2759"/>
<accession>A0A1S3N9M7</accession>
<dbReference type="SMART" id="SM00034">
    <property type="entry name" value="CLECT"/>
    <property type="match status" value="2"/>
</dbReference>
<dbReference type="InterPro" id="IPR001304">
    <property type="entry name" value="C-type_lectin-like"/>
</dbReference>
<dbReference type="PROSITE" id="PS50041">
    <property type="entry name" value="C_TYPE_LECTIN_2"/>
    <property type="match status" value="2"/>
</dbReference>
<keyword evidence="4" id="KW-1185">Reference proteome</keyword>